<dbReference type="GO" id="GO:0016618">
    <property type="term" value="F:hydroxypyruvate reductase [NAD(P)H] activity"/>
    <property type="evidence" value="ECO:0007669"/>
    <property type="project" value="TreeGrafter"/>
</dbReference>
<dbReference type="GO" id="GO:0051287">
    <property type="term" value="F:NAD binding"/>
    <property type="evidence" value="ECO:0007669"/>
    <property type="project" value="InterPro"/>
</dbReference>
<dbReference type="Gene3D" id="3.40.50.720">
    <property type="entry name" value="NAD(P)-binding Rossmann-like Domain"/>
    <property type="match status" value="2"/>
</dbReference>
<dbReference type="KEGG" id="mcos:GM418_30535"/>
<feature type="domain" description="D-isomer specific 2-hydroxyacid dehydrogenase NAD-binding" evidence="4">
    <location>
        <begin position="109"/>
        <end position="284"/>
    </location>
</feature>
<keyword evidence="6" id="KW-1185">Reference proteome</keyword>
<dbReference type="InterPro" id="IPR006140">
    <property type="entry name" value="D-isomer_DH_NAD-bd"/>
</dbReference>
<gene>
    <name evidence="5" type="ORF">GM418_30535</name>
</gene>
<comment type="similarity">
    <text evidence="2">Belongs to the D-isomer specific 2-hydroxyacid dehydrogenase family.</text>
</comment>
<dbReference type="SUPFAM" id="SSF51735">
    <property type="entry name" value="NAD(P)-binding Rossmann-fold domains"/>
    <property type="match status" value="1"/>
</dbReference>
<dbReference type="Proteomes" id="UP000428260">
    <property type="component" value="Chromosome"/>
</dbReference>
<dbReference type="Pfam" id="PF02826">
    <property type="entry name" value="2-Hacid_dh_C"/>
    <property type="match status" value="1"/>
</dbReference>
<evidence type="ECO:0000256" key="1">
    <source>
        <dbReference type="ARBA" id="ARBA00023002"/>
    </source>
</evidence>
<dbReference type="InterPro" id="IPR050223">
    <property type="entry name" value="D-isomer_2-hydroxyacid_DH"/>
</dbReference>
<dbReference type="AlphaFoldDB" id="A0A6I6K306"/>
<evidence type="ECO:0000259" key="3">
    <source>
        <dbReference type="Pfam" id="PF00389"/>
    </source>
</evidence>
<keyword evidence="1 2" id="KW-0560">Oxidoreductase</keyword>
<evidence type="ECO:0000313" key="5">
    <source>
        <dbReference type="EMBL" id="QGY47838.1"/>
    </source>
</evidence>
<evidence type="ECO:0000256" key="2">
    <source>
        <dbReference type="RuleBase" id="RU003719"/>
    </source>
</evidence>
<dbReference type="InterPro" id="IPR036291">
    <property type="entry name" value="NAD(P)-bd_dom_sf"/>
</dbReference>
<dbReference type="GO" id="GO:0030267">
    <property type="term" value="F:glyoxylate reductase (NADPH) activity"/>
    <property type="evidence" value="ECO:0007669"/>
    <property type="project" value="TreeGrafter"/>
</dbReference>
<name>A0A6I6K306_9BACT</name>
<dbReference type="SUPFAM" id="SSF52283">
    <property type="entry name" value="Formate/glycerate dehydrogenase catalytic domain-like"/>
    <property type="match status" value="1"/>
</dbReference>
<evidence type="ECO:0000313" key="6">
    <source>
        <dbReference type="Proteomes" id="UP000428260"/>
    </source>
</evidence>
<dbReference type="GO" id="GO:0005829">
    <property type="term" value="C:cytosol"/>
    <property type="evidence" value="ECO:0007669"/>
    <property type="project" value="TreeGrafter"/>
</dbReference>
<dbReference type="RefSeq" id="WP_158872087.1">
    <property type="nucleotide sequence ID" value="NZ_CP046401.1"/>
</dbReference>
<evidence type="ECO:0000259" key="4">
    <source>
        <dbReference type="Pfam" id="PF02826"/>
    </source>
</evidence>
<dbReference type="EMBL" id="CP046401">
    <property type="protein sequence ID" value="QGY47838.1"/>
    <property type="molecule type" value="Genomic_DNA"/>
</dbReference>
<dbReference type="Pfam" id="PF00389">
    <property type="entry name" value="2-Hacid_dh"/>
    <property type="match status" value="1"/>
</dbReference>
<accession>A0A6I6K306</accession>
<dbReference type="PANTHER" id="PTHR10996:SF283">
    <property type="entry name" value="GLYOXYLATE_HYDROXYPYRUVATE REDUCTASE B"/>
    <property type="match status" value="1"/>
</dbReference>
<proteinExistence type="inferred from homology"/>
<dbReference type="InterPro" id="IPR006139">
    <property type="entry name" value="D-isomer_2_OHA_DH_cat_dom"/>
</dbReference>
<evidence type="ECO:0008006" key="7">
    <source>
        <dbReference type="Google" id="ProtNLM"/>
    </source>
</evidence>
<protein>
    <recommendedName>
        <fullName evidence="7">Hydroxyacid dehydrogenase</fullName>
    </recommendedName>
</protein>
<reference evidence="5 6" key="1">
    <citation type="submission" date="2019-11" db="EMBL/GenBank/DDBJ databases">
        <authorList>
            <person name="Zheng R.K."/>
            <person name="Sun C.M."/>
        </authorList>
    </citation>
    <scope>NUCLEOTIDE SEQUENCE [LARGE SCALE GENOMIC DNA]</scope>
    <source>
        <strain evidence="5 6">WC007</strain>
    </source>
</reference>
<organism evidence="5 6">
    <name type="scientific">Maribellus comscasis</name>
    <dbReference type="NCBI Taxonomy" id="2681766"/>
    <lineage>
        <taxon>Bacteria</taxon>
        <taxon>Pseudomonadati</taxon>
        <taxon>Bacteroidota</taxon>
        <taxon>Bacteroidia</taxon>
        <taxon>Marinilabiliales</taxon>
        <taxon>Prolixibacteraceae</taxon>
        <taxon>Maribellus</taxon>
    </lineage>
</organism>
<sequence>MKVVIQKDLFERSFEVFSNAEKTHGIQFIQTEILDENTMLKQHTSGINCFVIGAEKYSRSFYNSLKEGSAVIRYGVGYNAVPIDICIQKNIKVAFTPGTLTDSVAEHTFALLLGVVRKLPELHQSVKSGNWKGLTGLELKNKTIALIGYGQIGQAVAKIAKLGFGMKVVAYDIKEMNSDDLLDNYSNDFKSIVKNADIISLHLATVPDTLGFINKERIGMLKDGSIFINTARGELIIEKDFYEALDTGKIKAAGLDVFENEPYHPKSEVDFRKLDNVVLTPHCGSNTIEASTRMAELVIRNILAYYSSNEMNLIPEIKNNR</sequence>
<feature type="domain" description="D-isomer specific 2-hydroxyacid dehydrogenase catalytic" evidence="3">
    <location>
        <begin position="39"/>
        <end position="310"/>
    </location>
</feature>
<dbReference type="PANTHER" id="PTHR10996">
    <property type="entry name" value="2-HYDROXYACID DEHYDROGENASE-RELATED"/>
    <property type="match status" value="1"/>
</dbReference>